<accession>A0A8H7T4C6</accession>
<dbReference type="Pfam" id="PF06985">
    <property type="entry name" value="HET"/>
    <property type="match status" value="1"/>
</dbReference>
<keyword evidence="3" id="KW-1185">Reference proteome</keyword>
<name>A0A8H7T4C6_9HELO</name>
<dbReference type="PANTHER" id="PTHR24148">
    <property type="entry name" value="ANKYRIN REPEAT DOMAIN-CONTAINING PROTEIN 39 HOMOLOG-RELATED"/>
    <property type="match status" value="1"/>
</dbReference>
<evidence type="ECO:0000313" key="3">
    <source>
        <dbReference type="Proteomes" id="UP000664132"/>
    </source>
</evidence>
<proteinExistence type="predicted"/>
<evidence type="ECO:0000313" key="2">
    <source>
        <dbReference type="EMBL" id="KAG4412142.1"/>
    </source>
</evidence>
<dbReference type="OrthoDB" id="2157530at2759"/>
<dbReference type="AlphaFoldDB" id="A0A8H7T4C6"/>
<dbReference type="InterPro" id="IPR052895">
    <property type="entry name" value="HetReg/Transcr_Mod"/>
</dbReference>
<gene>
    <name evidence="2" type="ORF">IFR04_014736</name>
</gene>
<protein>
    <recommendedName>
        <fullName evidence="1">Heterokaryon incompatibility domain-containing protein</fullName>
    </recommendedName>
</protein>
<reference evidence="2" key="1">
    <citation type="submission" date="2021-02" db="EMBL/GenBank/DDBJ databases">
        <title>Genome sequence Cadophora malorum strain M34.</title>
        <authorList>
            <person name="Stefanovic E."/>
            <person name="Vu D."/>
            <person name="Scully C."/>
            <person name="Dijksterhuis J."/>
            <person name="Roader J."/>
            <person name="Houbraken J."/>
        </authorList>
    </citation>
    <scope>NUCLEOTIDE SEQUENCE</scope>
    <source>
        <strain evidence="2">M34</strain>
    </source>
</reference>
<organism evidence="2 3">
    <name type="scientific">Cadophora malorum</name>
    <dbReference type="NCBI Taxonomy" id="108018"/>
    <lineage>
        <taxon>Eukaryota</taxon>
        <taxon>Fungi</taxon>
        <taxon>Dikarya</taxon>
        <taxon>Ascomycota</taxon>
        <taxon>Pezizomycotina</taxon>
        <taxon>Leotiomycetes</taxon>
        <taxon>Helotiales</taxon>
        <taxon>Ploettnerulaceae</taxon>
        <taxon>Cadophora</taxon>
    </lineage>
</organism>
<dbReference type="InterPro" id="IPR010730">
    <property type="entry name" value="HET"/>
</dbReference>
<dbReference type="PANTHER" id="PTHR24148:SF73">
    <property type="entry name" value="HET DOMAIN PROTEIN (AFU_ORTHOLOGUE AFUA_8G01020)"/>
    <property type="match status" value="1"/>
</dbReference>
<comment type="caution">
    <text evidence="2">The sequence shown here is derived from an EMBL/GenBank/DDBJ whole genome shotgun (WGS) entry which is preliminary data.</text>
</comment>
<feature type="domain" description="Heterokaryon incompatibility" evidence="1">
    <location>
        <begin position="59"/>
        <end position="203"/>
    </location>
</feature>
<dbReference type="EMBL" id="JAFJYH010000407">
    <property type="protein sequence ID" value="KAG4412142.1"/>
    <property type="molecule type" value="Genomic_DNA"/>
</dbReference>
<dbReference type="Proteomes" id="UP000664132">
    <property type="component" value="Unassembled WGS sequence"/>
</dbReference>
<dbReference type="Pfam" id="PF26639">
    <property type="entry name" value="Het-6_barrel"/>
    <property type="match status" value="1"/>
</dbReference>
<evidence type="ECO:0000259" key="1">
    <source>
        <dbReference type="Pfam" id="PF06985"/>
    </source>
</evidence>
<sequence length="627" mass="72016">MVDGIRTLKDMTYTSLANTVNTIRLIRLSPQSYYLSSGTPSDILQCELIHAVRGRCPSYTAVSYAWGKTPTTSLLIIGRQRYEVSINVEQVLRQLQHKENDTYVWVDQICINQQDDAEKSDQVQQMRFIYSEAEMVIAWLGPTANGSDMLLKHIERMGEAIWADSEESVIAAHRNQEGLELIGRAFRYFCERDYWQRMWIIQEFTVGRQLCVACGEVMLKDWNLQALLVFIDRLSLNSPPVTSPHRETEQFRHAIVHAYDTPARSFMEGVTTRRFRYWNPQTQAEDSLFRLLVTTLVLEQDYNQTLTTDPRDRIFSVLTLAKDAKEFVKFPDYSLTCEEVYREAALVILNQGQIDILSYCQFPRQASNLPTWAPDWRDQIRVPCCGTPWSNTFHASPDSLSRQNISVLDQYTIALHGVFVDSIEEYSDKWDPHWLKPLDSTAALNYLKDVRELCFKSDEISTSDEDSVAAQVAIAADNSEGDERDRSYYANIWRAVVERLERCISSEAQGMPIQELQRENVSIGLSVTDHEVEDQLSSRWYTAELQRLHSRRPFLSKAGRVGLAPQNSQRCDQICIFAGGKVPYIIRPMIDGSTSFRLVGEAYIHGIMYGEYFQNNLEAAMESITLR</sequence>